<evidence type="ECO:0000313" key="11">
    <source>
        <dbReference type="Proteomes" id="UP000612282"/>
    </source>
</evidence>
<dbReference type="InterPro" id="IPR036890">
    <property type="entry name" value="HATPase_C_sf"/>
</dbReference>
<feature type="chain" id="PRO_5047360438" description="histidine kinase" evidence="7">
    <location>
        <begin position="21"/>
        <end position="554"/>
    </location>
</feature>
<feature type="domain" description="Histidine kinase/HSP90-like ATPase" evidence="8">
    <location>
        <begin position="429"/>
        <end position="531"/>
    </location>
</feature>
<dbReference type="EC" id="2.7.13.3" evidence="2"/>
<dbReference type="Proteomes" id="UP000612282">
    <property type="component" value="Unassembled WGS sequence"/>
</dbReference>
<name>A0ABQ3WZZ8_9ACTN</name>
<comment type="catalytic activity">
    <reaction evidence="1">
        <text>ATP + protein L-histidine = ADP + protein N-phospho-L-histidine.</text>
        <dbReference type="EC" id="2.7.13.3"/>
    </reaction>
</comment>
<proteinExistence type="predicted"/>
<feature type="signal peptide" evidence="7">
    <location>
        <begin position="1"/>
        <end position="20"/>
    </location>
</feature>
<keyword evidence="4" id="KW-0808">Transferase</keyword>
<keyword evidence="11" id="KW-1185">Reference proteome</keyword>
<dbReference type="EMBL" id="BOMG01000004">
    <property type="protein sequence ID" value="GID51708.1"/>
    <property type="molecule type" value="Genomic_DNA"/>
</dbReference>
<dbReference type="Pfam" id="PF02518">
    <property type="entry name" value="HATPase_c"/>
    <property type="match status" value="1"/>
</dbReference>
<evidence type="ECO:0000259" key="8">
    <source>
        <dbReference type="Pfam" id="PF02518"/>
    </source>
</evidence>
<reference evidence="10 11" key="1">
    <citation type="submission" date="2021-01" db="EMBL/GenBank/DDBJ databases">
        <title>Whole genome shotgun sequence of Actinoplanes couchii NBRC 106145.</title>
        <authorList>
            <person name="Komaki H."/>
            <person name="Tamura T."/>
        </authorList>
    </citation>
    <scope>NUCLEOTIDE SEQUENCE [LARGE SCALE GENOMIC DNA]</scope>
    <source>
        <strain evidence="10 11">NBRC 106145</strain>
    </source>
</reference>
<evidence type="ECO:0000259" key="9">
    <source>
        <dbReference type="Pfam" id="PF08376"/>
    </source>
</evidence>
<keyword evidence="3" id="KW-0597">Phosphoprotein</keyword>
<dbReference type="InterPro" id="IPR013587">
    <property type="entry name" value="Nitrate/nitrite_sensing"/>
</dbReference>
<organism evidence="10 11">
    <name type="scientific">Actinoplanes couchii</name>
    <dbReference type="NCBI Taxonomy" id="403638"/>
    <lineage>
        <taxon>Bacteria</taxon>
        <taxon>Bacillati</taxon>
        <taxon>Actinomycetota</taxon>
        <taxon>Actinomycetes</taxon>
        <taxon>Micromonosporales</taxon>
        <taxon>Micromonosporaceae</taxon>
        <taxon>Actinoplanes</taxon>
    </lineage>
</organism>
<keyword evidence="6" id="KW-0812">Transmembrane</keyword>
<feature type="domain" description="Nitrate/nitrite sensing protein" evidence="9">
    <location>
        <begin position="48"/>
        <end position="262"/>
    </location>
</feature>
<dbReference type="RefSeq" id="WP_203792457.1">
    <property type="nucleotide sequence ID" value="NZ_BAAAQE010000090.1"/>
</dbReference>
<evidence type="ECO:0000256" key="4">
    <source>
        <dbReference type="ARBA" id="ARBA00022679"/>
    </source>
</evidence>
<dbReference type="PANTHER" id="PTHR45436">
    <property type="entry name" value="SENSOR HISTIDINE KINASE YKOH"/>
    <property type="match status" value="1"/>
</dbReference>
<gene>
    <name evidence="10" type="ORF">Aco03nite_001120</name>
</gene>
<comment type="caution">
    <text evidence="10">The sequence shown here is derived from an EMBL/GenBank/DDBJ whole genome shotgun (WGS) entry which is preliminary data.</text>
</comment>
<evidence type="ECO:0000256" key="1">
    <source>
        <dbReference type="ARBA" id="ARBA00000085"/>
    </source>
</evidence>
<evidence type="ECO:0000256" key="3">
    <source>
        <dbReference type="ARBA" id="ARBA00022553"/>
    </source>
</evidence>
<dbReference type="Gene3D" id="3.30.565.10">
    <property type="entry name" value="Histidine kinase-like ATPase, C-terminal domain"/>
    <property type="match status" value="1"/>
</dbReference>
<dbReference type="SUPFAM" id="SSF55874">
    <property type="entry name" value="ATPase domain of HSP90 chaperone/DNA topoisomerase II/histidine kinase"/>
    <property type="match status" value="1"/>
</dbReference>
<accession>A0ABQ3WZZ8</accession>
<evidence type="ECO:0000256" key="2">
    <source>
        <dbReference type="ARBA" id="ARBA00012438"/>
    </source>
</evidence>
<evidence type="ECO:0000313" key="10">
    <source>
        <dbReference type="EMBL" id="GID51708.1"/>
    </source>
</evidence>
<keyword evidence="6" id="KW-0472">Membrane</keyword>
<evidence type="ECO:0000256" key="5">
    <source>
        <dbReference type="ARBA" id="ARBA00022777"/>
    </source>
</evidence>
<sequence>MNRRTRLVGAGLLVVFWAAAAVPAVTDAVRALADRIVADRLDRPVDEAVLALEAERRLSVSGRPAAELTAQRAETDQAAGRLRQPEQSRWRWLAMSEADRTADELLKRMDGLPDLRASVDSGAVDRREAVTAYAEMIGSTGDPDPTADGIRTLTRSREVLAEEDALLAATSAGSGPARADRVRLAQLAGARRVLFTIAGTTLSGAAADRHRQLADGPELARLSDLEDAFATQPGGIPDPAAWAPTFNTLNTALWELRESAATEAADAATERAVTATVWAGAVGGVGFVALLGLLVVTLRRRAVAAKAPIPAARTARSGGGYRPDELMHDLDRRNQALIQRQLRVLDALTRRATDEQAVVDLRRAGEFATRLRRNLEKGVTLTGGTPDRSWPRLVPMAEVIRESAAEIADRDRVVTGSVESAYLSGTAATDVTHLLAELIENAASFAPADSPVVVAGQHETGGYLLTVTDVGPGMTEGDLATGHEMMTTAEPPAGGTWWGLWAVGRFAVRQDVGVQLHNTPSGGLVAAVLIPSAVITGGPDSLDTHRVGLQRVVE</sequence>
<keyword evidence="6" id="KW-1133">Transmembrane helix</keyword>
<dbReference type="Pfam" id="PF08376">
    <property type="entry name" value="NIT"/>
    <property type="match status" value="1"/>
</dbReference>
<protein>
    <recommendedName>
        <fullName evidence="2">histidine kinase</fullName>
        <ecNumber evidence="2">2.7.13.3</ecNumber>
    </recommendedName>
</protein>
<keyword evidence="7" id="KW-0732">Signal</keyword>
<dbReference type="InterPro" id="IPR050428">
    <property type="entry name" value="TCS_sensor_his_kinase"/>
</dbReference>
<keyword evidence="5" id="KW-0418">Kinase</keyword>
<feature type="transmembrane region" description="Helical" evidence="6">
    <location>
        <begin position="277"/>
        <end position="298"/>
    </location>
</feature>
<dbReference type="InterPro" id="IPR003594">
    <property type="entry name" value="HATPase_dom"/>
</dbReference>
<evidence type="ECO:0000256" key="7">
    <source>
        <dbReference type="SAM" id="SignalP"/>
    </source>
</evidence>
<evidence type="ECO:0000256" key="6">
    <source>
        <dbReference type="SAM" id="Phobius"/>
    </source>
</evidence>
<dbReference type="PANTHER" id="PTHR45436:SF5">
    <property type="entry name" value="SENSOR HISTIDINE KINASE TRCS"/>
    <property type="match status" value="1"/>
</dbReference>